<evidence type="ECO:0000256" key="5">
    <source>
        <dbReference type="ARBA" id="ARBA00022660"/>
    </source>
</evidence>
<dbReference type="GO" id="GO:0006120">
    <property type="term" value="P:mitochondrial electron transport, NADH to ubiquinone"/>
    <property type="evidence" value="ECO:0007669"/>
    <property type="project" value="InterPro"/>
</dbReference>
<evidence type="ECO:0000313" key="11">
    <source>
        <dbReference type="Proteomes" id="UP000095287"/>
    </source>
</evidence>
<protein>
    <submittedName>
        <fullName evidence="12">CX9C domain-containing protein</fullName>
    </submittedName>
</protein>
<feature type="domain" description="IMS import disulfide relay-system CHCH-CHCH-like Cx9C" evidence="10">
    <location>
        <begin position="74"/>
        <end position="117"/>
    </location>
</feature>
<dbReference type="InterPro" id="IPR031731">
    <property type="entry name" value="CX9C"/>
</dbReference>
<comment type="subcellular location">
    <subcellularLocation>
        <location evidence="2">Mitochondrion</location>
    </subcellularLocation>
</comment>
<keyword evidence="6" id="KW-0677">Repeat</keyword>
<keyword evidence="11" id="KW-1185">Reference proteome</keyword>
<organism evidence="11 12">
    <name type="scientific">Steinernema glaseri</name>
    <dbReference type="NCBI Taxonomy" id="37863"/>
    <lineage>
        <taxon>Eukaryota</taxon>
        <taxon>Metazoa</taxon>
        <taxon>Ecdysozoa</taxon>
        <taxon>Nematoda</taxon>
        <taxon>Chromadorea</taxon>
        <taxon>Rhabditida</taxon>
        <taxon>Tylenchina</taxon>
        <taxon>Panagrolaimomorpha</taxon>
        <taxon>Strongyloidoidea</taxon>
        <taxon>Steinernematidae</taxon>
        <taxon>Steinernema</taxon>
    </lineage>
</organism>
<accession>A0A1I7YW48</accession>
<comment type="function">
    <text evidence="1">Accessory subunit of the mitochondrial membrane respiratory chain NADH dehydrogenase (Complex I), that is believed not to be involved in catalysis. Complex I functions in the transfer of electrons from NADH to the respiratory chain. The immediate electron acceptor for the enzyme is believed to be ubiquinone.</text>
</comment>
<dbReference type="GO" id="GO:0005739">
    <property type="term" value="C:mitochondrion"/>
    <property type="evidence" value="ECO:0007669"/>
    <property type="project" value="UniProtKB-SubCell"/>
</dbReference>
<dbReference type="InterPro" id="IPR016680">
    <property type="entry name" value="NDUFA8"/>
</dbReference>
<dbReference type="PANTHER" id="PTHR13344">
    <property type="entry name" value="NADH-UBIQUINONE OXIDOREDUCTASE"/>
    <property type="match status" value="1"/>
</dbReference>
<dbReference type="WBParaSite" id="L893_g20315.t1">
    <property type="protein sequence ID" value="L893_g20315.t1"/>
    <property type="gene ID" value="L893_g20315"/>
</dbReference>
<dbReference type="PANTHER" id="PTHR13344:SF0">
    <property type="entry name" value="NADH DEHYDROGENASE [UBIQUINONE] 1 ALPHA SUBCOMPLEX SUBUNIT 8"/>
    <property type="match status" value="1"/>
</dbReference>
<evidence type="ECO:0000256" key="7">
    <source>
        <dbReference type="ARBA" id="ARBA00022982"/>
    </source>
</evidence>
<dbReference type="PROSITE" id="PS51808">
    <property type="entry name" value="CHCH"/>
    <property type="match status" value="1"/>
</dbReference>
<evidence type="ECO:0000256" key="1">
    <source>
        <dbReference type="ARBA" id="ARBA00003195"/>
    </source>
</evidence>
<comment type="similarity">
    <text evidence="3">Belongs to the complex I NDUFA8 subunit family.</text>
</comment>
<evidence type="ECO:0000256" key="8">
    <source>
        <dbReference type="ARBA" id="ARBA00023128"/>
    </source>
</evidence>
<proteinExistence type="inferred from homology"/>
<keyword evidence="7" id="KW-0249">Electron transport</keyword>
<dbReference type="Proteomes" id="UP000095287">
    <property type="component" value="Unplaced"/>
</dbReference>
<name>A0A1I7YW48_9BILA</name>
<keyword evidence="8" id="KW-0496">Mitochondrion</keyword>
<keyword evidence="4" id="KW-0813">Transport</keyword>
<dbReference type="Pfam" id="PF16860">
    <property type="entry name" value="CX9C"/>
    <property type="match status" value="1"/>
</dbReference>
<evidence type="ECO:0000256" key="4">
    <source>
        <dbReference type="ARBA" id="ARBA00022448"/>
    </source>
</evidence>
<sequence length="183" mass="21636">MALTNEVKLPTDEELSVPNEITLSTPFFKAAAPYMHRACEDEIREFMLRRSELEDPRKTLELGKLVTNCGVKFLQSVKRSCSDEFERYGKCIDQGSSKLYVSKCREEQRFFDRCVEDNLKITRPPLGYFSKIHVHESKEPKPEPIIRDYKKEAAEVMAKLPDDYHLRKDYRRYQDWKTNFVEN</sequence>
<keyword evidence="5" id="KW-0679">Respiratory chain</keyword>
<keyword evidence="9" id="KW-1015">Disulfide bond</keyword>
<dbReference type="Gene3D" id="1.10.287.2900">
    <property type="match status" value="1"/>
</dbReference>
<evidence type="ECO:0000259" key="10">
    <source>
        <dbReference type="Pfam" id="PF16860"/>
    </source>
</evidence>
<evidence type="ECO:0000256" key="9">
    <source>
        <dbReference type="ARBA" id="ARBA00023157"/>
    </source>
</evidence>
<dbReference type="AlphaFoldDB" id="A0A1I7YW48"/>
<evidence type="ECO:0000256" key="3">
    <source>
        <dbReference type="ARBA" id="ARBA00010705"/>
    </source>
</evidence>
<evidence type="ECO:0000256" key="6">
    <source>
        <dbReference type="ARBA" id="ARBA00022737"/>
    </source>
</evidence>
<evidence type="ECO:0000313" key="12">
    <source>
        <dbReference type="WBParaSite" id="L893_g20315.t1"/>
    </source>
</evidence>
<reference evidence="12" key="1">
    <citation type="submission" date="2016-11" db="UniProtKB">
        <authorList>
            <consortium name="WormBaseParasite"/>
        </authorList>
    </citation>
    <scope>IDENTIFICATION</scope>
</reference>
<evidence type="ECO:0000256" key="2">
    <source>
        <dbReference type="ARBA" id="ARBA00004173"/>
    </source>
</evidence>